<evidence type="ECO:0000313" key="1">
    <source>
        <dbReference type="EMBL" id="KIM38803.1"/>
    </source>
</evidence>
<accession>A0A0C2XM50</accession>
<dbReference type="EMBL" id="KN831788">
    <property type="protein sequence ID" value="KIM38803.1"/>
    <property type="molecule type" value="Genomic_DNA"/>
</dbReference>
<sequence length="570" mass="63413">MHRNDDADATPPVTILDYTDLYYIPPGVAKGEWGAMYYALALKGRGTPIPHTEVQPKYPNEYRKFNICVPLDSPLSGKPDHIPGGFSPLFPPLDPANVHDPGTTFDAVAKETAHITIPEGVISQDVIDISCFRKYVSANAISWYKFVNEVRSCDATNGDLRIVVGWDHGKGYSRTVYSGVDIDIPEELKEVTESSTRFGPFGFGVGTFGAGKPYHSLVGKEPLARGICDDVWHNLADDYRPYIDLDDHPLPHGTHFKWRSEMIDVHPANEINALLLKRFAITQDSDWISVLKPDDASLPDPNEIFSRILEIDNICEEDDIVFLEYRPEALYLSFLTHDRDISRELLIPILVSPLNQGEVRLPLWHPIVVAVGAVGYLSREDGRFITILNACAPGDSTSPGICSLSPAQPRITETIHNEQRAKSAECDLVSGLLNLEFIPSVSFPLKGGEEAAHMYTGSTRHRCFQADDSLMEWFESSIEKIVEIYGADHDVTREDLVLMIGTLDAQDYALFVSACHREGTVTFEVNVEPQVGQPWGEFLPGTTGQFTSKVSQHGDPWETILVSSLWMELT</sequence>
<dbReference type="HOGENOM" id="CLU_432804_0_0_1"/>
<protein>
    <submittedName>
        <fullName evidence="1">Uncharacterized protein</fullName>
    </submittedName>
</protein>
<gene>
    <name evidence="1" type="ORF">M413DRAFT_29751</name>
</gene>
<organism evidence="1 2">
    <name type="scientific">Hebeloma cylindrosporum</name>
    <dbReference type="NCBI Taxonomy" id="76867"/>
    <lineage>
        <taxon>Eukaryota</taxon>
        <taxon>Fungi</taxon>
        <taxon>Dikarya</taxon>
        <taxon>Basidiomycota</taxon>
        <taxon>Agaricomycotina</taxon>
        <taxon>Agaricomycetes</taxon>
        <taxon>Agaricomycetidae</taxon>
        <taxon>Agaricales</taxon>
        <taxon>Agaricineae</taxon>
        <taxon>Hymenogastraceae</taxon>
        <taxon>Hebeloma</taxon>
    </lineage>
</organism>
<reference evidence="2" key="2">
    <citation type="submission" date="2015-01" db="EMBL/GenBank/DDBJ databases">
        <title>Evolutionary Origins and Diversification of the Mycorrhizal Mutualists.</title>
        <authorList>
            <consortium name="DOE Joint Genome Institute"/>
            <consortium name="Mycorrhizal Genomics Consortium"/>
            <person name="Kohler A."/>
            <person name="Kuo A."/>
            <person name="Nagy L.G."/>
            <person name="Floudas D."/>
            <person name="Copeland A."/>
            <person name="Barry K.W."/>
            <person name="Cichocki N."/>
            <person name="Veneault-Fourrey C."/>
            <person name="LaButti K."/>
            <person name="Lindquist E.A."/>
            <person name="Lipzen A."/>
            <person name="Lundell T."/>
            <person name="Morin E."/>
            <person name="Murat C."/>
            <person name="Riley R."/>
            <person name="Ohm R."/>
            <person name="Sun H."/>
            <person name="Tunlid A."/>
            <person name="Henrissat B."/>
            <person name="Grigoriev I.V."/>
            <person name="Hibbett D.S."/>
            <person name="Martin F."/>
        </authorList>
    </citation>
    <scope>NUCLEOTIDE SEQUENCE [LARGE SCALE GENOMIC DNA]</scope>
    <source>
        <strain evidence="2">h7</strain>
    </source>
</reference>
<evidence type="ECO:0000313" key="2">
    <source>
        <dbReference type="Proteomes" id="UP000053424"/>
    </source>
</evidence>
<dbReference type="Proteomes" id="UP000053424">
    <property type="component" value="Unassembled WGS sequence"/>
</dbReference>
<reference evidence="1 2" key="1">
    <citation type="submission" date="2014-04" db="EMBL/GenBank/DDBJ databases">
        <authorList>
            <consortium name="DOE Joint Genome Institute"/>
            <person name="Kuo A."/>
            <person name="Gay G."/>
            <person name="Dore J."/>
            <person name="Kohler A."/>
            <person name="Nagy L.G."/>
            <person name="Floudas D."/>
            <person name="Copeland A."/>
            <person name="Barry K.W."/>
            <person name="Cichocki N."/>
            <person name="Veneault-Fourrey C."/>
            <person name="LaButti K."/>
            <person name="Lindquist E.A."/>
            <person name="Lipzen A."/>
            <person name="Lundell T."/>
            <person name="Morin E."/>
            <person name="Murat C."/>
            <person name="Sun H."/>
            <person name="Tunlid A."/>
            <person name="Henrissat B."/>
            <person name="Grigoriev I.V."/>
            <person name="Hibbett D.S."/>
            <person name="Martin F."/>
            <person name="Nordberg H.P."/>
            <person name="Cantor M.N."/>
            <person name="Hua S.X."/>
        </authorList>
    </citation>
    <scope>NUCLEOTIDE SEQUENCE [LARGE SCALE GENOMIC DNA]</scope>
    <source>
        <strain evidence="2">h7</strain>
    </source>
</reference>
<name>A0A0C2XM50_HEBCY</name>
<proteinExistence type="predicted"/>
<dbReference type="AlphaFoldDB" id="A0A0C2XM50"/>
<dbReference type="STRING" id="686832.A0A0C2XM50"/>
<dbReference type="OrthoDB" id="1668230at2759"/>
<keyword evidence="2" id="KW-1185">Reference proteome</keyword>